<organism evidence="1 2">
    <name type="scientific">Desulfosalsimonas propionicica</name>
    <dbReference type="NCBI Taxonomy" id="332175"/>
    <lineage>
        <taxon>Bacteria</taxon>
        <taxon>Pseudomonadati</taxon>
        <taxon>Thermodesulfobacteriota</taxon>
        <taxon>Desulfobacteria</taxon>
        <taxon>Desulfobacterales</taxon>
        <taxon>Desulfosalsimonadaceae</taxon>
        <taxon>Desulfosalsimonas</taxon>
    </lineage>
</organism>
<dbReference type="SUPFAM" id="SSF52540">
    <property type="entry name" value="P-loop containing nucleoside triphosphate hydrolases"/>
    <property type="match status" value="1"/>
</dbReference>
<dbReference type="InterPro" id="IPR027417">
    <property type="entry name" value="P-loop_NTPase"/>
</dbReference>
<name>A0A7W0CCK7_9BACT</name>
<dbReference type="AlphaFoldDB" id="A0A7W0CCK7"/>
<evidence type="ECO:0000313" key="2">
    <source>
        <dbReference type="Proteomes" id="UP000525298"/>
    </source>
</evidence>
<protein>
    <submittedName>
        <fullName evidence="1">Nucleoside-triphosphatase THEP1</fullName>
    </submittedName>
</protein>
<dbReference type="Gene3D" id="3.40.50.300">
    <property type="entry name" value="P-loop containing nucleotide triphosphate hydrolases"/>
    <property type="match status" value="1"/>
</dbReference>
<dbReference type="Pfam" id="PF03266">
    <property type="entry name" value="NTPase_1"/>
    <property type="match status" value="1"/>
</dbReference>
<dbReference type="GO" id="GO:0017111">
    <property type="term" value="F:ribonucleoside triphosphate phosphatase activity"/>
    <property type="evidence" value="ECO:0007669"/>
    <property type="project" value="InterPro"/>
</dbReference>
<evidence type="ECO:0000313" key="1">
    <source>
        <dbReference type="EMBL" id="MBA2883134.1"/>
    </source>
</evidence>
<accession>A0A7W0CCK7</accession>
<dbReference type="InterPro" id="IPR004948">
    <property type="entry name" value="Nuc-triphosphatase_THEP1"/>
</dbReference>
<dbReference type="Proteomes" id="UP000525298">
    <property type="component" value="Unassembled WGS sequence"/>
</dbReference>
<dbReference type="RefSeq" id="WP_181552748.1">
    <property type="nucleotide sequence ID" value="NZ_JACDUS010000017.1"/>
</dbReference>
<proteinExistence type="predicted"/>
<gene>
    <name evidence="1" type="ORF">HNR65_003495</name>
</gene>
<comment type="caution">
    <text evidence="1">The sequence shown here is derived from an EMBL/GenBank/DDBJ whole genome shotgun (WGS) entry which is preliminary data.</text>
</comment>
<keyword evidence="2" id="KW-1185">Reference proteome</keyword>
<dbReference type="EMBL" id="JACDUS010000017">
    <property type="protein sequence ID" value="MBA2883134.1"/>
    <property type="molecule type" value="Genomic_DNA"/>
</dbReference>
<reference evidence="1 2" key="1">
    <citation type="submission" date="2020-07" db="EMBL/GenBank/DDBJ databases">
        <title>Genomic Encyclopedia of Type Strains, Phase IV (KMG-IV): sequencing the most valuable type-strain genomes for metagenomic binning, comparative biology and taxonomic classification.</title>
        <authorList>
            <person name="Goeker M."/>
        </authorList>
    </citation>
    <scope>NUCLEOTIDE SEQUENCE [LARGE SCALE GENOMIC DNA]</scope>
    <source>
        <strain evidence="1 2">DSM 17721</strain>
    </source>
</reference>
<sequence length="169" mass="18833">MILLTGDRHSGKTGFILELARQTRCRGRQVAGIACPGLWKNNMRSGFELLELDTGRRHLLSMRVPGLRPIPYMFDALSMEKGKNALSIRRCCGADLIIVDEVGPLELKGQGWASCLHSLLQLSAPLQVWVVRQPLAKQVQTHFCFRAEVADISQQNCISGLLEKILQPN</sequence>